<dbReference type="CDD" id="cd05327">
    <property type="entry name" value="retinol-DH_like_SDR_c_like"/>
    <property type="match status" value="1"/>
</dbReference>
<evidence type="ECO:0000256" key="1">
    <source>
        <dbReference type="ARBA" id="ARBA00023002"/>
    </source>
</evidence>
<evidence type="ECO:0000313" key="3">
    <source>
        <dbReference type="EMBL" id="CAE8733360.1"/>
    </source>
</evidence>
<dbReference type="InterPro" id="IPR002347">
    <property type="entry name" value="SDR_fam"/>
</dbReference>
<dbReference type="Proteomes" id="UP000626109">
    <property type="component" value="Unassembled WGS sequence"/>
</dbReference>
<dbReference type="InterPro" id="IPR036291">
    <property type="entry name" value="NAD(P)-bd_dom_sf"/>
</dbReference>
<dbReference type="Pfam" id="PF00106">
    <property type="entry name" value="adh_short"/>
    <property type="match status" value="1"/>
</dbReference>
<dbReference type="GO" id="GO:0016491">
    <property type="term" value="F:oxidoreductase activity"/>
    <property type="evidence" value="ECO:0007669"/>
    <property type="project" value="UniProtKB-KW"/>
</dbReference>
<reference evidence="3" key="1">
    <citation type="submission" date="2021-02" db="EMBL/GenBank/DDBJ databases">
        <authorList>
            <person name="Dougan E. K."/>
            <person name="Rhodes N."/>
            <person name="Thang M."/>
            <person name="Chan C."/>
        </authorList>
    </citation>
    <scope>NUCLEOTIDE SEQUENCE</scope>
</reference>
<organism evidence="3 4">
    <name type="scientific">Polarella glacialis</name>
    <name type="common">Dinoflagellate</name>
    <dbReference type="NCBI Taxonomy" id="89957"/>
    <lineage>
        <taxon>Eukaryota</taxon>
        <taxon>Sar</taxon>
        <taxon>Alveolata</taxon>
        <taxon>Dinophyceae</taxon>
        <taxon>Suessiales</taxon>
        <taxon>Suessiaceae</taxon>
        <taxon>Polarella</taxon>
    </lineage>
</organism>
<evidence type="ECO:0000256" key="2">
    <source>
        <dbReference type="RuleBase" id="RU000363"/>
    </source>
</evidence>
<sequence>MGCIWKCALYLPVCLVAFSLFLSYAIDGWMTKYVRNPLVFSLDAMPADLSAEVAVVTGANSGIGFVTARELTRRGATVLLGCRSASKCEDAKARIQSETGRSPHVLETLDLSSLKSVAKFASAVVKSHSKLTLLVNNAGVMACPYSQTADGLEMQFGTNHMGHFALTKLLLSALKQGGQPGRKARVINLSSSAHDLAPTGGIDFGSWDRPDGDWYKKWEMYGQSKMANLLFTRELDRQMLTEGANVFSVAVHPGFVKADLSRHLTGIEEFIVEEVVYKFISLSTEDGALTSLYTATADGVEDFRGEYFVPLARHTASRLDAYNSTLSRALWDESERLMTRILG</sequence>
<accession>A0A813LNK4</accession>
<dbReference type="EMBL" id="CAJNNW010036324">
    <property type="protein sequence ID" value="CAE8733360.1"/>
    <property type="molecule type" value="Genomic_DNA"/>
</dbReference>
<dbReference type="PANTHER" id="PTHR43157:SF31">
    <property type="entry name" value="PHOSPHATIDYLINOSITOL-GLYCAN BIOSYNTHESIS CLASS F PROTEIN"/>
    <property type="match status" value="1"/>
</dbReference>
<evidence type="ECO:0000313" key="4">
    <source>
        <dbReference type="Proteomes" id="UP000626109"/>
    </source>
</evidence>
<comment type="caution">
    <text evidence="3">The sequence shown here is derived from an EMBL/GenBank/DDBJ whole genome shotgun (WGS) entry which is preliminary data.</text>
</comment>
<keyword evidence="1" id="KW-0560">Oxidoreductase</keyword>
<gene>
    <name evidence="3" type="ORF">PGLA2088_LOCUS46810</name>
</gene>
<dbReference type="PANTHER" id="PTHR43157">
    <property type="entry name" value="PHOSPHATIDYLINOSITOL-GLYCAN BIOSYNTHESIS CLASS F PROTEIN-RELATED"/>
    <property type="match status" value="1"/>
</dbReference>
<name>A0A813LNK4_POLGL</name>
<comment type="similarity">
    <text evidence="2">Belongs to the short-chain dehydrogenases/reductases (SDR) family.</text>
</comment>
<dbReference type="PRINTS" id="PR00081">
    <property type="entry name" value="GDHRDH"/>
</dbReference>
<protein>
    <recommendedName>
        <fullName evidence="5">Protochlorophyllide reductase</fullName>
    </recommendedName>
</protein>
<dbReference type="Gene3D" id="3.40.50.720">
    <property type="entry name" value="NAD(P)-binding Rossmann-like Domain"/>
    <property type="match status" value="1"/>
</dbReference>
<dbReference type="PRINTS" id="PR00080">
    <property type="entry name" value="SDRFAMILY"/>
</dbReference>
<evidence type="ECO:0008006" key="5">
    <source>
        <dbReference type="Google" id="ProtNLM"/>
    </source>
</evidence>
<proteinExistence type="inferred from homology"/>
<dbReference type="AlphaFoldDB" id="A0A813LNK4"/>
<dbReference type="SUPFAM" id="SSF51735">
    <property type="entry name" value="NAD(P)-binding Rossmann-fold domains"/>
    <property type="match status" value="1"/>
</dbReference>